<evidence type="ECO:0000313" key="2">
    <source>
        <dbReference type="EMBL" id="GBP39525.1"/>
    </source>
</evidence>
<reference evidence="2 3" key="1">
    <citation type="journal article" date="2019" name="Commun. Biol.">
        <title>The bagworm genome reveals a unique fibroin gene that provides high tensile strength.</title>
        <authorList>
            <person name="Kono N."/>
            <person name="Nakamura H."/>
            <person name="Ohtoshi R."/>
            <person name="Tomita M."/>
            <person name="Numata K."/>
            <person name="Arakawa K."/>
        </authorList>
    </citation>
    <scope>NUCLEOTIDE SEQUENCE [LARGE SCALE GENOMIC DNA]</scope>
</reference>
<evidence type="ECO:0000313" key="3">
    <source>
        <dbReference type="Proteomes" id="UP000299102"/>
    </source>
</evidence>
<sequence>MRPTAGASWRRAQGRPEDLNSKGRINKAHLSEAFHLKNGKSKIVIVLHHRKNMYLALTLLLEMAHHWRINTTLSLSNCNKRLWKSKITFNERNRRFILFFEIGRDLVAQTHVIRVDPFADRLEVADPVTSPKVKQPSGRAGGPARPAAELRLLHFRKSRRERRPSRRAYEIRRTRTSEFSERDRTRSQKIRLTDLRRCSKRQCSPTRNISRLVQCSDSYRHGSGVS</sequence>
<evidence type="ECO:0000256" key="1">
    <source>
        <dbReference type="SAM" id="MobiDB-lite"/>
    </source>
</evidence>
<protein>
    <submittedName>
        <fullName evidence="2">Uncharacterized protein</fullName>
    </submittedName>
</protein>
<proteinExistence type="predicted"/>
<dbReference type="EMBL" id="BGZK01000367">
    <property type="protein sequence ID" value="GBP39525.1"/>
    <property type="molecule type" value="Genomic_DNA"/>
</dbReference>
<gene>
    <name evidence="2" type="ORF">EVAR_32459_1</name>
</gene>
<dbReference type="AlphaFoldDB" id="A0A4C1VP27"/>
<name>A0A4C1VP27_EUMVA</name>
<comment type="caution">
    <text evidence="2">The sequence shown here is derived from an EMBL/GenBank/DDBJ whole genome shotgun (WGS) entry which is preliminary data.</text>
</comment>
<feature type="compositionally biased region" description="Basic and acidic residues" evidence="1">
    <location>
        <begin position="167"/>
        <end position="186"/>
    </location>
</feature>
<feature type="region of interest" description="Disordered" evidence="1">
    <location>
        <begin position="159"/>
        <end position="186"/>
    </location>
</feature>
<keyword evidence="3" id="KW-1185">Reference proteome</keyword>
<accession>A0A4C1VP27</accession>
<dbReference type="Proteomes" id="UP000299102">
    <property type="component" value="Unassembled WGS sequence"/>
</dbReference>
<organism evidence="2 3">
    <name type="scientific">Eumeta variegata</name>
    <name type="common">Bagworm moth</name>
    <name type="synonym">Eumeta japonica</name>
    <dbReference type="NCBI Taxonomy" id="151549"/>
    <lineage>
        <taxon>Eukaryota</taxon>
        <taxon>Metazoa</taxon>
        <taxon>Ecdysozoa</taxon>
        <taxon>Arthropoda</taxon>
        <taxon>Hexapoda</taxon>
        <taxon>Insecta</taxon>
        <taxon>Pterygota</taxon>
        <taxon>Neoptera</taxon>
        <taxon>Endopterygota</taxon>
        <taxon>Lepidoptera</taxon>
        <taxon>Glossata</taxon>
        <taxon>Ditrysia</taxon>
        <taxon>Tineoidea</taxon>
        <taxon>Psychidae</taxon>
        <taxon>Oiketicinae</taxon>
        <taxon>Eumeta</taxon>
    </lineage>
</organism>
<feature type="region of interest" description="Disordered" evidence="1">
    <location>
        <begin position="1"/>
        <end position="21"/>
    </location>
</feature>